<organism evidence="9 10">
    <name type="scientific">Corynebacterium maris DSM 45190</name>
    <dbReference type="NCBI Taxonomy" id="1224163"/>
    <lineage>
        <taxon>Bacteria</taxon>
        <taxon>Bacillati</taxon>
        <taxon>Actinomycetota</taxon>
        <taxon>Actinomycetes</taxon>
        <taxon>Mycobacteriales</taxon>
        <taxon>Corynebacteriaceae</taxon>
        <taxon>Corynebacterium</taxon>
    </lineage>
</organism>
<keyword evidence="3" id="KW-1003">Cell membrane</keyword>
<evidence type="ECO:0000256" key="6">
    <source>
        <dbReference type="ARBA" id="ARBA00023136"/>
    </source>
</evidence>
<reference evidence="9 10" key="1">
    <citation type="submission" date="2012-11" db="EMBL/GenBank/DDBJ databases">
        <title>The complete genome sequence of Corynebacterium maris Coryn-1 (=DSM 45190).</title>
        <authorList>
            <person name="Schaffert L."/>
            <person name="Albersmeier A."/>
            <person name="Kalinowski J."/>
            <person name="Ruckert C."/>
        </authorList>
    </citation>
    <scope>NUCLEOTIDE SEQUENCE [LARGE SCALE GENOMIC DNA]</scope>
    <source>
        <strain evidence="10">Coryn-1</strain>
    </source>
</reference>
<dbReference type="PANTHER" id="PTHR43386">
    <property type="entry name" value="OLIGOPEPTIDE TRANSPORT SYSTEM PERMEASE PROTEIN APPC"/>
    <property type="match status" value="1"/>
</dbReference>
<dbReference type="KEGG" id="cmd:B841_03230"/>
<comment type="subcellular location">
    <subcellularLocation>
        <location evidence="1 7">Cell membrane</location>
        <topology evidence="1 7">Multi-pass membrane protein</topology>
    </subcellularLocation>
</comment>
<dbReference type="InterPro" id="IPR000515">
    <property type="entry name" value="MetI-like"/>
</dbReference>
<dbReference type="InterPro" id="IPR050366">
    <property type="entry name" value="BP-dependent_transpt_permease"/>
</dbReference>
<sequence length="275" mass="29698">MLRVRNNRVRLLILATLAAALIAVILISAAAYPDSAVRPTSGQRNVEPNWQLPLGTDWLGRDMFARTMKGMALSLLLGLAMALVSTVLSALFALAAAMGPKWMDRAVGWLVDVTIGLPQIIASLLIAFAVGGGVPGVILAVSLTQWPPLARLLRAEILKVREEPYVAVSRARGRGAWWVAWHHICPAIAPHLIVGFVLMFPHSILHESALTFIGFGLEPTTPSLGIILSEGLRFLSTGQWWLVLGPIVLLVALATLLDACGDRLRQLLSPASRHE</sequence>
<keyword evidence="10" id="KW-1185">Reference proteome</keyword>
<evidence type="ECO:0000256" key="7">
    <source>
        <dbReference type="RuleBase" id="RU363032"/>
    </source>
</evidence>
<feature type="transmembrane region" description="Helical" evidence="7">
    <location>
        <begin position="175"/>
        <end position="200"/>
    </location>
</feature>
<dbReference type="eggNOG" id="COG1173">
    <property type="taxonomic scope" value="Bacteria"/>
</dbReference>
<feature type="transmembrane region" description="Helical" evidence="7">
    <location>
        <begin position="71"/>
        <end position="97"/>
    </location>
</feature>
<keyword evidence="2 7" id="KW-0813">Transport</keyword>
<accession>S5SSK6</accession>
<dbReference type="EMBL" id="CP003924">
    <property type="protein sequence ID" value="AGS34129.1"/>
    <property type="molecule type" value="Genomic_DNA"/>
</dbReference>
<dbReference type="PATRIC" id="fig|1224163.3.peg.649"/>
<dbReference type="InterPro" id="IPR035906">
    <property type="entry name" value="MetI-like_sf"/>
</dbReference>
<evidence type="ECO:0000313" key="9">
    <source>
        <dbReference type="EMBL" id="AGS34129.1"/>
    </source>
</evidence>
<dbReference type="HOGENOM" id="CLU_028518_5_4_11"/>
<keyword evidence="5 7" id="KW-1133">Transmembrane helix</keyword>
<keyword evidence="6 7" id="KW-0472">Membrane</keyword>
<dbReference type="OrthoDB" id="9812701at2"/>
<dbReference type="PROSITE" id="PS50928">
    <property type="entry name" value="ABC_TM1"/>
    <property type="match status" value="1"/>
</dbReference>
<dbReference type="Pfam" id="PF00528">
    <property type="entry name" value="BPD_transp_1"/>
    <property type="match status" value="1"/>
</dbReference>
<evidence type="ECO:0000256" key="1">
    <source>
        <dbReference type="ARBA" id="ARBA00004651"/>
    </source>
</evidence>
<evidence type="ECO:0000256" key="2">
    <source>
        <dbReference type="ARBA" id="ARBA00022448"/>
    </source>
</evidence>
<feature type="domain" description="ABC transmembrane type-1" evidence="8">
    <location>
        <begin position="71"/>
        <end position="261"/>
    </location>
</feature>
<evidence type="ECO:0000256" key="3">
    <source>
        <dbReference type="ARBA" id="ARBA00022475"/>
    </source>
</evidence>
<comment type="similarity">
    <text evidence="7">Belongs to the binding-protein-dependent transport system permease family.</text>
</comment>
<gene>
    <name evidence="9" type="ORF">B841_03230</name>
</gene>
<feature type="transmembrane region" description="Helical" evidence="7">
    <location>
        <begin position="238"/>
        <end position="257"/>
    </location>
</feature>
<evidence type="ECO:0000256" key="5">
    <source>
        <dbReference type="ARBA" id="ARBA00022989"/>
    </source>
</evidence>
<dbReference type="Proteomes" id="UP000015388">
    <property type="component" value="Chromosome"/>
</dbReference>
<evidence type="ECO:0000256" key="4">
    <source>
        <dbReference type="ARBA" id="ARBA00022692"/>
    </source>
</evidence>
<protein>
    <submittedName>
        <fullName evidence="9">Dipeptide transport system permease protein dppC</fullName>
    </submittedName>
</protein>
<dbReference type="CDD" id="cd06261">
    <property type="entry name" value="TM_PBP2"/>
    <property type="match status" value="1"/>
</dbReference>
<keyword evidence="4 7" id="KW-0812">Transmembrane</keyword>
<dbReference type="Gene3D" id="1.10.3720.10">
    <property type="entry name" value="MetI-like"/>
    <property type="match status" value="1"/>
</dbReference>
<dbReference type="GO" id="GO:0005886">
    <property type="term" value="C:plasma membrane"/>
    <property type="evidence" value="ECO:0007669"/>
    <property type="project" value="UniProtKB-SubCell"/>
</dbReference>
<dbReference type="RefSeq" id="WP_020934062.1">
    <property type="nucleotide sequence ID" value="NC_021915.1"/>
</dbReference>
<proteinExistence type="inferred from homology"/>
<dbReference type="STRING" id="1224163.B841_03230"/>
<dbReference type="PANTHER" id="PTHR43386:SF23">
    <property type="entry name" value="ABC TRANSPORTER"/>
    <property type="match status" value="1"/>
</dbReference>
<dbReference type="GO" id="GO:0055085">
    <property type="term" value="P:transmembrane transport"/>
    <property type="evidence" value="ECO:0007669"/>
    <property type="project" value="InterPro"/>
</dbReference>
<name>S5SSK6_9CORY</name>
<dbReference type="SUPFAM" id="SSF161098">
    <property type="entry name" value="MetI-like"/>
    <property type="match status" value="1"/>
</dbReference>
<evidence type="ECO:0000313" key="10">
    <source>
        <dbReference type="Proteomes" id="UP000015388"/>
    </source>
</evidence>
<evidence type="ECO:0000259" key="8">
    <source>
        <dbReference type="PROSITE" id="PS50928"/>
    </source>
</evidence>
<dbReference type="AlphaFoldDB" id="S5SSK6"/>